<dbReference type="PANTHER" id="PTHR18952:SF208">
    <property type="entry name" value="CARBONIC ANHYDRASE XA-RELATED"/>
    <property type="match status" value="1"/>
</dbReference>
<keyword evidence="3" id="KW-0964">Secreted</keyword>
<dbReference type="GO" id="GO:0005576">
    <property type="term" value="C:extracellular region"/>
    <property type="evidence" value="ECO:0007669"/>
    <property type="project" value="UniProtKB-SubCell"/>
</dbReference>
<dbReference type="EMBL" id="JAEAOA010000257">
    <property type="protein sequence ID" value="KAK3577031.1"/>
    <property type="molecule type" value="Genomic_DNA"/>
</dbReference>
<dbReference type="Gene3D" id="3.10.200.10">
    <property type="entry name" value="Alpha carbonic anhydrase"/>
    <property type="match status" value="1"/>
</dbReference>
<reference evidence="5" key="2">
    <citation type="journal article" date="2021" name="Genome Biol. Evol.">
        <title>Developing a high-quality reference genome for a parasitic bivalve with doubly uniparental inheritance (Bivalvia: Unionida).</title>
        <authorList>
            <person name="Smith C.H."/>
        </authorList>
    </citation>
    <scope>NUCLEOTIDE SEQUENCE</scope>
    <source>
        <strain evidence="5">CHS0354</strain>
        <tissue evidence="5">Mantle</tissue>
    </source>
</reference>
<evidence type="ECO:0000259" key="4">
    <source>
        <dbReference type="PROSITE" id="PS51144"/>
    </source>
</evidence>
<dbReference type="GO" id="GO:0006730">
    <property type="term" value="P:one-carbon metabolic process"/>
    <property type="evidence" value="ECO:0007669"/>
    <property type="project" value="TreeGrafter"/>
</dbReference>
<dbReference type="PANTHER" id="PTHR18952">
    <property type="entry name" value="CARBONIC ANHYDRASE"/>
    <property type="match status" value="1"/>
</dbReference>
<dbReference type="AlphaFoldDB" id="A0AAE0RP15"/>
<gene>
    <name evidence="5" type="ORF">CHS0354_003106</name>
</gene>
<sequence>MEKELQKRWMGGKTGPDFWGTHNPAWSLCSKGKYQSPIDVSPNKLIYDPNLKPLHIDNTKVDGTLVNTGHDITYEVLQDSLEPPFTFSGGPLSYKYRVQRIKLHFGVIDAIGSEHTVAGKAFPIEIQIIGYNLDLYKNYTEALFSTHGLAVFSILGILVDKGNEEFDSIVNAARIIHLKKGLSRNISSFSIRNMIPKSDFFITYEGSLTQPSCQETVTWILINRPLHVSQEQLKELRLLHSSESTPLMENNFRTPMPVNRRPVRTNINPKAEDKECSFKRTIYYKVNEHLIRQ</sequence>
<dbReference type="InterPro" id="IPR001148">
    <property type="entry name" value="CA_dom"/>
</dbReference>
<comment type="similarity">
    <text evidence="2">Belongs to the alpha-carbonic anhydrase family.</text>
</comment>
<dbReference type="Pfam" id="PF00194">
    <property type="entry name" value="Carb_anhydrase"/>
    <property type="match status" value="1"/>
</dbReference>
<keyword evidence="6" id="KW-1185">Reference proteome</keyword>
<feature type="domain" description="Alpha-carbonic anhydrase" evidence="4">
    <location>
        <begin position="7"/>
        <end position="267"/>
    </location>
</feature>
<evidence type="ECO:0000256" key="2">
    <source>
        <dbReference type="ARBA" id="ARBA00010718"/>
    </source>
</evidence>
<evidence type="ECO:0000313" key="5">
    <source>
        <dbReference type="EMBL" id="KAK3577031.1"/>
    </source>
</evidence>
<dbReference type="SMART" id="SM01057">
    <property type="entry name" value="Carb_anhydrase"/>
    <property type="match status" value="1"/>
</dbReference>
<evidence type="ECO:0000256" key="3">
    <source>
        <dbReference type="ARBA" id="ARBA00022525"/>
    </source>
</evidence>
<comment type="caution">
    <text evidence="5">The sequence shown here is derived from an EMBL/GenBank/DDBJ whole genome shotgun (WGS) entry which is preliminary data.</text>
</comment>
<name>A0AAE0RP15_9BIVA</name>
<dbReference type="SUPFAM" id="SSF51069">
    <property type="entry name" value="Carbonic anhydrase"/>
    <property type="match status" value="1"/>
</dbReference>
<dbReference type="PROSITE" id="PS51144">
    <property type="entry name" value="ALPHA_CA_2"/>
    <property type="match status" value="1"/>
</dbReference>
<evidence type="ECO:0000313" key="6">
    <source>
        <dbReference type="Proteomes" id="UP001195483"/>
    </source>
</evidence>
<reference evidence="5" key="1">
    <citation type="journal article" date="2021" name="Genome Biol. Evol.">
        <title>A High-Quality Reference Genome for a Parasitic Bivalve with Doubly Uniparental Inheritance (Bivalvia: Unionida).</title>
        <authorList>
            <person name="Smith C.H."/>
        </authorList>
    </citation>
    <scope>NUCLEOTIDE SEQUENCE</scope>
    <source>
        <strain evidence="5">CHS0354</strain>
    </source>
</reference>
<accession>A0AAE0RP15</accession>
<protein>
    <recommendedName>
        <fullName evidence="4">Alpha-carbonic anhydrase domain-containing protein</fullName>
    </recommendedName>
</protein>
<dbReference type="InterPro" id="IPR036398">
    <property type="entry name" value="CA_dom_sf"/>
</dbReference>
<dbReference type="InterPro" id="IPR023561">
    <property type="entry name" value="Carbonic_anhydrase_a-class"/>
</dbReference>
<dbReference type="GO" id="GO:0008270">
    <property type="term" value="F:zinc ion binding"/>
    <property type="evidence" value="ECO:0007669"/>
    <property type="project" value="InterPro"/>
</dbReference>
<organism evidence="5 6">
    <name type="scientific">Potamilus streckersoni</name>
    <dbReference type="NCBI Taxonomy" id="2493646"/>
    <lineage>
        <taxon>Eukaryota</taxon>
        <taxon>Metazoa</taxon>
        <taxon>Spiralia</taxon>
        <taxon>Lophotrochozoa</taxon>
        <taxon>Mollusca</taxon>
        <taxon>Bivalvia</taxon>
        <taxon>Autobranchia</taxon>
        <taxon>Heteroconchia</taxon>
        <taxon>Palaeoheterodonta</taxon>
        <taxon>Unionida</taxon>
        <taxon>Unionoidea</taxon>
        <taxon>Unionidae</taxon>
        <taxon>Ambleminae</taxon>
        <taxon>Lampsilini</taxon>
        <taxon>Potamilus</taxon>
    </lineage>
</organism>
<proteinExistence type="inferred from homology"/>
<comment type="subcellular location">
    <subcellularLocation>
        <location evidence="1">Secreted</location>
    </subcellularLocation>
</comment>
<dbReference type="GO" id="GO:0004089">
    <property type="term" value="F:carbonate dehydratase activity"/>
    <property type="evidence" value="ECO:0007669"/>
    <property type="project" value="InterPro"/>
</dbReference>
<evidence type="ECO:0000256" key="1">
    <source>
        <dbReference type="ARBA" id="ARBA00004613"/>
    </source>
</evidence>
<dbReference type="Proteomes" id="UP001195483">
    <property type="component" value="Unassembled WGS sequence"/>
</dbReference>
<reference evidence="5" key="3">
    <citation type="submission" date="2023-05" db="EMBL/GenBank/DDBJ databases">
        <authorList>
            <person name="Smith C.H."/>
        </authorList>
    </citation>
    <scope>NUCLEOTIDE SEQUENCE</scope>
    <source>
        <strain evidence="5">CHS0354</strain>
        <tissue evidence="5">Mantle</tissue>
    </source>
</reference>